<dbReference type="Gene3D" id="3.40.50.12780">
    <property type="entry name" value="N-terminal domain of ligase-like"/>
    <property type="match status" value="1"/>
</dbReference>
<dbReference type="InterPro" id="IPR042099">
    <property type="entry name" value="ANL_N_sf"/>
</dbReference>
<dbReference type="InterPro" id="IPR000873">
    <property type="entry name" value="AMP-dep_synth/lig_dom"/>
</dbReference>
<dbReference type="SUPFAM" id="SSF56801">
    <property type="entry name" value="Acetyl-CoA synthetase-like"/>
    <property type="match status" value="1"/>
</dbReference>
<proteinExistence type="predicted"/>
<dbReference type="Proteomes" id="UP001303236">
    <property type="component" value="Chromosome"/>
</dbReference>
<keyword evidence="4" id="KW-1185">Reference proteome</keyword>
<keyword evidence="1" id="KW-0436">Ligase</keyword>
<sequence length="549" mass="58769">MNPKNERAELAADQRLGVGNVLTELLARGTGLDTPTLTFDTEVDGHPAWQALTLAELGERVAARAAALHDLGVKPRDPVAVFVTASADQVLSYLALVRLGAIPALINGKVPVDQVGEYIRRLGAVGVIADVPHWDALTSVGSATPLLADPADLGKGDPAAAPKPYRHHGNEPVVITHSSGTTGLPKAVIHSHHSLFAAIRHRLTLPKGQGIDRMLGALPSAHAATVIAVNLALTNRAQLAVLSQQAGGPVLDAIESWQPHSVLGFATTWSELAGEDLSQRDLASVSTWWNTGDCAHEAHIRKLIAVGSRQTITAKGRERRTGSFFVDGLGSSEMGHSQFFITHTPETTRYGRCIGKPHAFSDVAVVDDDGEKLGTGEVGQLAINAPTLSLGYWNDSVTTYRTRRDGYFLTGDLVYRDEEGYYYHVDRLVDAVDIGEGHKLYTMLCEEQVLAQCADVLECTVVAVRTDDGVATSVLLFLDPGADQEADRTDEILAALDPWVARTVERVVAVSPDRIPLGATGKVRKILLRRRFLDGELFGTATTAGEVAA</sequence>
<dbReference type="Gene3D" id="3.30.300.30">
    <property type="match status" value="1"/>
</dbReference>
<evidence type="ECO:0000259" key="2">
    <source>
        <dbReference type="Pfam" id="PF00501"/>
    </source>
</evidence>
<dbReference type="PROSITE" id="PS00455">
    <property type="entry name" value="AMP_BINDING"/>
    <property type="match status" value="1"/>
</dbReference>
<organism evidence="3 4">
    <name type="scientific">Streptomyces durocortorensis</name>
    <dbReference type="NCBI Taxonomy" id="2811104"/>
    <lineage>
        <taxon>Bacteria</taxon>
        <taxon>Bacillati</taxon>
        <taxon>Actinomycetota</taxon>
        <taxon>Actinomycetes</taxon>
        <taxon>Kitasatosporales</taxon>
        <taxon>Streptomycetaceae</taxon>
        <taxon>Streptomyces</taxon>
    </lineage>
</organism>
<dbReference type="PANTHER" id="PTHR43352">
    <property type="entry name" value="ACETYL-COA SYNTHETASE"/>
    <property type="match status" value="1"/>
</dbReference>
<evidence type="ECO:0000256" key="1">
    <source>
        <dbReference type="ARBA" id="ARBA00022598"/>
    </source>
</evidence>
<feature type="domain" description="AMP-dependent synthetase/ligase" evidence="2">
    <location>
        <begin position="47"/>
        <end position="393"/>
    </location>
</feature>
<evidence type="ECO:0000313" key="4">
    <source>
        <dbReference type="Proteomes" id="UP001303236"/>
    </source>
</evidence>
<accession>A0ABY9VN84</accession>
<dbReference type="EMBL" id="CP134500">
    <property type="protein sequence ID" value="WNF25391.1"/>
    <property type="molecule type" value="Genomic_DNA"/>
</dbReference>
<dbReference type="Pfam" id="PF00501">
    <property type="entry name" value="AMP-binding"/>
    <property type="match status" value="1"/>
</dbReference>
<dbReference type="PANTHER" id="PTHR43352:SF1">
    <property type="entry name" value="ANTHRANILATE--COA LIGASE"/>
    <property type="match status" value="1"/>
</dbReference>
<name>A0ABY9VN84_9ACTN</name>
<dbReference type="CDD" id="cd04433">
    <property type="entry name" value="AFD_class_I"/>
    <property type="match status" value="1"/>
</dbReference>
<dbReference type="InterPro" id="IPR020845">
    <property type="entry name" value="AMP-binding_CS"/>
</dbReference>
<evidence type="ECO:0000313" key="3">
    <source>
        <dbReference type="EMBL" id="WNF25391.1"/>
    </source>
</evidence>
<dbReference type="InterPro" id="IPR045851">
    <property type="entry name" value="AMP-bd_C_sf"/>
</dbReference>
<gene>
    <name evidence="3" type="ORF">RI138_00445</name>
</gene>
<reference evidence="3 4" key="1">
    <citation type="submission" date="2023-09" db="EMBL/GenBank/DDBJ databases">
        <title>Genome completion map analysis of the actinomycetes C11-1.</title>
        <authorList>
            <person name="Qin P."/>
            <person name="Guan P."/>
        </authorList>
    </citation>
    <scope>NUCLEOTIDE SEQUENCE [LARGE SCALE GENOMIC DNA]</scope>
    <source>
        <strain evidence="3 4">C11-1</strain>
    </source>
</reference>
<protein>
    <submittedName>
        <fullName evidence="3">Class I adenylate-forming enzyme family protein</fullName>
    </submittedName>
</protein>